<reference evidence="5 6" key="1">
    <citation type="submission" date="2015-12" db="EMBL/GenBank/DDBJ databases">
        <authorList>
            <person name="Lauer A."/>
            <person name="Humrighouse B."/>
            <person name="Loparev V."/>
            <person name="Shewmaker P.L."/>
            <person name="Whitney A.M."/>
            <person name="McLaughlin R.W."/>
        </authorList>
    </citation>
    <scope>NUCLEOTIDE SEQUENCE [LARGE SCALE GENOMIC DNA]</scope>
    <source>
        <strain evidence="5 6">LMG 23085</strain>
    </source>
</reference>
<dbReference type="Gene3D" id="3.40.430.10">
    <property type="entry name" value="Dihydrofolate Reductase, subunit A"/>
    <property type="match status" value="1"/>
</dbReference>
<dbReference type="SUPFAM" id="SSF53597">
    <property type="entry name" value="Dihydrofolate reductase-like"/>
    <property type="match status" value="1"/>
</dbReference>
<dbReference type="Pfam" id="PF01872">
    <property type="entry name" value="RibD_C"/>
    <property type="match status" value="1"/>
</dbReference>
<dbReference type="Proteomes" id="UP000065511">
    <property type="component" value="Chromosome"/>
</dbReference>
<feature type="domain" description="Bacterial bifunctional deaminase-reductase C-terminal" evidence="4">
    <location>
        <begin position="4"/>
        <end position="227"/>
    </location>
</feature>
<proteinExistence type="predicted"/>
<dbReference type="InterPro" id="IPR024072">
    <property type="entry name" value="DHFR-like_dom_sf"/>
</dbReference>
<evidence type="ECO:0000313" key="5">
    <source>
        <dbReference type="EMBL" id="ALS03261.1"/>
    </source>
</evidence>
<dbReference type="EMBL" id="CP013614">
    <property type="protein sequence ID" value="ALS03261.1"/>
    <property type="molecule type" value="Genomic_DNA"/>
</dbReference>
<organism evidence="5 6">
    <name type="scientific">Enterococcus silesiacus</name>
    <dbReference type="NCBI Taxonomy" id="332949"/>
    <lineage>
        <taxon>Bacteria</taxon>
        <taxon>Bacillati</taxon>
        <taxon>Bacillota</taxon>
        <taxon>Bacilli</taxon>
        <taxon>Lactobacillales</taxon>
        <taxon>Enterococcaceae</taxon>
        <taxon>Enterococcus</taxon>
    </lineage>
</organism>
<keyword evidence="3" id="KW-0560">Oxidoreductase</keyword>
<dbReference type="InterPro" id="IPR050765">
    <property type="entry name" value="Riboflavin_Biosynth_HTPR"/>
</dbReference>
<name>A0ABM5WD53_9ENTE</name>
<dbReference type="PANTHER" id="PTHR38011">
    <property type="entry name" value="DIHYDROFOLATE REDUCTASE FAMILY PROTEIN (AFU_ORTHOLOGUE AFUA_8G06820)"/>
    <property type="match status" value="1"/>
</dbReference>
<gene>
    <name evidence="5" type="ORF">ATZ33_03595</name>
</gene>
<dbReference type="InterPro" id="IPR002734">
    <property type="entry name" value="RibDG_C"/>
</dbReference>
<keyword evidence="2" id="KW-0521">NADP</keyword>
<evidence type="ECO:0000256" key="1">
    <source>
        <dbReference type="ARBA" id="ARBA00005104"/>
    </source>
</evidence>
<dbReference type="PANTHER" id="PTHR38011:SF7">
    <property type="entry name" value="2,5-DIAMINO-6-RIBOSYLAMINO-4(3H)-PYRIMIDINONE 5'-PHOSPHATE REDUCTASE"/>
    <property type="match status" value="1"/>
</dbReference>
<protein>
    <submittedName>
        <fullName evidence="5">5-amino-6-(5-phosphoribosylamino)uracil reductase</fullName>
    </submittedName>
</protein>
<evidence type="ECO:0000256" key="3">
    <source>
        <dbReference type="ARBA" id="ARBA00023002"/>
    </source>
</evidence>
<evidence type="ECO:0000259" key="4">
    <source>
        <dbReference type="Pfam" id="PF01872"/>
    </source>
</evidence>
<keyword evidence="6" id="KW-1185">Reference proteome</keyword>
<evidence type="ECO:0000256" key="2">
    <source>
        <dbReference type="ARBA" id="ARBA00022857"/>
    </source>
</evidence>
<accession>A0ABM5WD53</accession>
<comment type="pathway">
    <text evidence="1">Cofactor biosynthesis; riboflavin biosynthesis.</text>
</comment>
<evidence type="ECO:0000313" key="6">
    <source>
        <dbReference type="Proteomes" id="UP000065511"/>
    </source>
</evidence>
<sequence length="239" mass="27083">MKRPKIICHMLTSINGKISGDYMSSKYAIVGGKAYETTNDSYLSQAWLCGRVTMEKNFTHFHKPKLKEIETPYPRTDYVAQANAQMYIVSADPAGKVGWIENNVQYENRPEAHVIEILTDKASDEYVAYLRERQISYIFAGQELIDCTLASEKLLNLFGIKTLMVSGGGYINWSFLQEGLIDEVSIVMTPVTDGRTDTNTIFERADNLPEIAPVGFKLKSVDIIEEDTLWLRYSVNNKD</sequence>